<accession>A0A4Q9FMF5</accession>
<evidence type="ECO:0000313" key="3">
    <source>
        <dbReference type="Proteomes" id="UP000292372"/>
    </source>
</evidence>
<dbReference type="RefSeq" id="WP_130938170.1">
    <property type="nucleotide sequence ID" value="NZ_BMEE01000006.1"/>
</dbReference>
<keyword evidence="1" id="KW-0732">Signal</keyword>
<dbReference type="AlphaFoldDB" id="A0A4Q9FMF5"/>
<dbReference type="OrthoDB" id="1201884at2"/>
<sequence length="156" mass="17343">MKFKFLIPIISLFFLLSCSIGNDDSLDFQAVQNEEIFQWHLTNVSGGIAGIDIDFKMDTIVWVFNVDLVGSGELQVQNNNTDISLEDGLDTGTYPISIPVYDTQSILFIDGNEYAGLLTPSENDLIISQNIKSDGNTISDGFVYTFKRKVITESDN</sequence>
<proteinExistence type="predicted"/>
<name>A0A4Q9FMF5_9FLAO</name>
<feature type="chain" id="PRO_5020403599" description="Lipocalin-like domain-containing protein" evidence="1">
    <location>
        <begin position="24"/>
        <end position="156"/>
    </location>
</feature>
<reference evidence="2 3" key="1">
    <citation type="journal article" date="2015" name="Int. J. Syst. Evol. Microbiol.">
        <title>Hyunsoonleella pacifica sp. nov., isolated from seawater of South Pacific Gyre.</title>
        <authorList>
            <person name="Gao X."/>
            <person name="Zhang Z."/>
            <person name="Dai X."/>
            <person name="Zhang X.H."/>
        </authorList>
    </citation>
    <scope>NUCLEOTIDE SEQUENCE [LARGE SCALE GENOMIC DNA]</scope>
    <source>
        <strain evidence="2 3">SW033</strain>
    </source>
</reference>
<gene>
    <name evidence="2" type="ORF">EYD46_15950</name>
</gene>
<evidence type="ECO:0000313" key="2">
    <source>
        <dbReference type="EMBL" id="TBN12997.1"/>
    </source>
</evidence>
<dbReference type="Proteomes" id="UP000292372">
    <property type="component" value="Unassembled WGS sequence"/>
</dbReference>
<comment type="caution">
    <text evidence="2">The sequence shown here is derived from an EMBL/GenBank/DDBJ whole genome shotgun (WGS) entry which is preliminary data.</text>
</comment>
<protein>
    <recommendedName>
        <fullName evidence="4">Lipocalin-like domain-containing protein</fullName>
    </recommendedName>
</protein>
<dbReference type="PROSITE" id="PS51257">
    <property type="entry name" value="PROKAR_LIPOPROTEIN"/>
    <property type="match status" value="1"/>
</dbReference>
<feature type="signal peptide" evidence="1">
    <location>
        <begin position="1"/>
        <end position="23"/>
    </location>
</feature>
<evidence type="ECO:0008006" key="4">
    <source>
        <dbReference type="Google" id="ProtNLM"/>
    </source>
</evidence>
<dbReference type="EMBL" id="SIRS01000007">
    <property type="protein sequence ID" value="TBN12997.1"/>
    <property type="molecule type" value="Genomic_DNA"/>
</dbReference>
<organism evidence="2 3">
    <name type="scientific">Hyunsoonleella pacifica</name>
    <dbReference type="NCBI Taxonomy" id="1080224"/>
    <lineage>
        <taxon>Bacteria</taxon>
        <taxon>Pseudomonadati</taxon>
        <taxon>Bacteroidota</taxon>
        <taxon>Flavobacteriia</taxon>
        <taxon>Flavobacteriales</taxon>
        <taxon>Flavobacteriaceae</taxon>
    </lineage>
</organism>
<keyword evidence="3" id="KW-1185">Reference proteome</keyword>
<evidence type="ECO:0000256" key="1">
    <source>
        <dbReference type="SAM" id="SignalP"/>
    </source>
</evidence>